<accession>A0A5C6CTG2</accession>
<protein>
    <recommendedName>
        <fullName evidence="1">DUF2383 domain-containing protein</fullName>
    </recommendedName>
</protein>
<dbReference type="Proteomes" id="UP000318437">
    <property type="component" value="Unassembled WGS sequence"/>
</dbReference>
<name>A0A5C6CTG2_9BACT</name>
<dbReference type="InterPro" id="IPR019052">
    <property type="entry name" value="DUF2383"/>
</dbReference>
<dbReference type="AlphaFoldDB" id="A0A5C6CTG2"/>
<dbReference type="InterPro" id="IPR009078">
    <property type="entry name" value="Ferritin-like_SF"/>
</dbReference>
<evidence type="ECO:0000313" key="2">
    <source>
        <dbReference type="EMBL" id="TWU27688.1"/>
    </source>
</evidence>
<evidence type="ECO:0000259" key="1">
    <source>
        <dbReference type="Pfam" id="PF09537"/>
    </source>
</evidence>
<dbReference type="OrthoDB" id="268257at2"/>
<keyword evidence="3" id="KW-1185">Reference proteome</keyword>
<evidence type="ECO:0000313" key="3">
    <source>
        <dbReference type="Proteomes" id="UP000318437"/>
    </source>
</evidence>
<dbReference type="Gene3D" id="1.20.1260.10">
    <property type="match status" value="1"/>
</dbReference>
<dbReference type="RefSeq" id="WP_146450862.1">
    <property type="nucleotide sequence ID" value="NZ_SJPS01000003.1"/>
</dbReference>
<dbReference type="SUPFAM" id="SSF47240">
    <property type="entry name" value="Ferritin-like"/>
    <property type="match status" value="1"/>
</dbReference>
<dbReference type="Pfam" id="PF09537">
    <property type="entry name" value="DUF2383"/>
    <property type="match status" value="1"/>
</dbReference>
<dbReference type="InterPro" id="IPR012347">
    <property type="entry name" value="Ferritin-like"/>
</dbReference>
<dbReference type="InterPro" id="IPR016920">
    <property type="entry name" value="UCP029477"/>
</dbReference>
<dbReference type="InterPro" id="IPR011971">
    <property type="entry name" value="CHP02284"/>
</dbReference>
<proteinExistence type="predicted"/>
<sequence length="159" mass="17775">MSILTKNTECNLEPEFVSNLQTLHQANIDSSKGFKEAAQDVKNSQLAANFLKWSQERSHQALELAELVEINDGEVNREGTWLGSLHRAYMSLKAAVSSDDDHAILAEAERGEDYIKEAYEDLLKESPGTAVNDLLQHQYASVKATHDRVRVLRDACKSC</sequence>
<dbReference type="NCBIfam" id="TIGR02284">
    <property type="entry name" value="PA2169 family four-helix-bundle protein"/>
    <property type="match status" value="1"/>
</dbReference>
<dbReference type="EMBL" id="SJPS01000003">
    <property type="protein sequence ID" value="TWU27688.1"/>
    <property type="molecule type" value="Genomic_DNA"/>
</dbReference>
<organism evidence="2 3">
    <name type="scientific">Bythopirellula polymerisocia</name>
    <dbReference type="NCBI Taxonomy" id="2528003"/>
    <lineage>
        <taxon>Bacteria</taxon>
        <taxon>Pseudomonadati</taxon>
        <taxon>Planctomycetota</taxon>
        <taxon>Planctomycetia</taxon>
        <taxon>Pirellulales</taxon>
        <taxon>Lacipirellulaceae</taxon>
        <taxon>Bythopirellula</taxon>
    </lineage>
</organism>
<dbReference type="PIRSF" id="PIRSF029477">
    <property type="entry name" value="UCP029477"/>
    <property type="match status" value="1"/>
</dbReference>
<gene>
    <name evidence="2" type="ORF">Pla144_24650</name>
</gene>
<feature type="domain" description="DUF2383" evidence="1">
    <location>
        <begin position="17"/>
        <end position="125"/>
    </location>
</feature>
<comment type="caution">
    <text evidence="2">The sequence shown here is derived from an EMBL/GenBank/DDBJ whole genome shotgun (WGS) entry which is preliminary data.</text>
</comment>
<reference evidence="2 3" key="1">
    <citation type="submission" date="2019-02" db="EMBL/GenBank/DDBJ databases">
        <title>Deep-cultivation of Planctomycetes and their phenomic and genomic characterization uncovers novel biology.</title>
        <authorList>
            <person name="Wiegand S."/>
            <person name="Jogler M."/>
            <person name="Boedeker C."/>
            <person name="Pinto D."/>
            <person name="Vollmers J."/>
            <person name="Rivas-Marin E."/>
            <person name="Kohn T."/>
            <person name="Peeters S.H."/>
            <person name="Heuer A."/>
            <person name="Rast P."/>
            <person name="Oberbeckmann S."/>
            <person name="Bunk B."/>
            <person name="Jeske O."/>
            <person name="Meyerdierks A."/>
            <person name="Storesund J.E."/>
            <person name="Kallscheuer N."/>
            <person name="Luecker S."/>
            <person name="Lage O.M."/>
            <person name="Pohl T."/>
            <person name="Merkel B.J."/>
            <person name="Hornburger P."/>
            <person name="Mueller R.-W."/>
            <person name="Bruemmer F."/>
            <person name="Labrenz M."/>
            <person name="Spormann A.M."/>
            <person name="Op Den Camp H."/>
            <person name="Overmann J."/>
            <person name="Amann R."/>
            <person name="Jetten M.S.M."/>
            <person name="Mascher T."/>
            <person name="Medema M.H."/>
            <person name="Devos D.P."/>
            <person name="Kaster A.-K."/>
            <person name="Ovreas L."/>
            <person name="Rohde M."/>
            <person name="Galperin M.Y."/>
            <person name="Jogler C."/>
        </authorList>
    </citation>
    <scope>NUCLEOTIDE SEQUENCE [LARGE SCALE GENOMIC DNA]</scope>
    <source>
        <strain evidence="2 3">Pla144</strain>
    </source>
</reference>